<reference evidence="2" key="1">
    <citation type="submission" date="2020-02" db="EMBL/GenBank/DDBJ databases">
        <authorList>
            <person name="Meier V. D."/>
        </authorList>
    </citation>
    <scope>NUCLEOTIDE SEQUENCE</scope>
    <source>
        <strain evidence="2">AVDCRST_MAG25</strain>
    </source>
</reference>
<proteinExistence type="predicted"/>
<dbReference type="AlphaFoldDB" id="A0A6J4R4J9"/>
<dbReference type="CDD" id="cd19095">
    <property type="entry name" value="AKR_PA4992-like"/>
    <property type="match status" value="1"/>
</dbReference>
<accession>A0A6J4R4J9</accession>
<evidence type="ECO:0000259" key="1">
    <source>
        <dbReference type="Pfam" id="PF00248"/>
    </source>
</evidence>
<feature type="domain" description="NADP-dependent oxidoreductase" evidence="1">
    <location>
        <begin position="16"/>
        <end position="254"/>
    </location>
</feature>
<gene>
    <name evidence="2" type="ORF">AVDCRST_MAG25-263</name>
</gene>
<dbReference type="SUPFAM" id="SSF51430">
    <property type="entry name" value="NAD(P)-linked oxidoreductase"/>
    <property type="match status" value="1"/>
</dbReference>
<protein>
    <recommendedName>
        <fullName evidence="1">NADP-dependent oxidoreductase domain-containing protein</fullName>
    </recommendedName>
</protein>
<evidence type="ECO:0000313" key="2">
    <source>
        <dbReference type="EMBL" id="CAA9457110.1"/>
    </source>
</evidence>
<sequence length="270" mass="29741">MEHRRLGDGGVEVSAVGLGTWQVLDVRGPAEEDRHEVVRAALDAGVTLFDSSPMYGEAERVLGDALQEHGRDRGVVATKVWTPDDGEAERQVERALAFFGGRVELYQVHNLVAVGKRLGMLERLKEEGKVRSVGATHYSRSAFPELMDVMRSGRVDFVQVPYNAADVSVTDEVLPLAENLGLGVIVMVPLGSGRLVRNTPPEGDLRPLREFGVETWAQALLKFVLSDPRVTCAIPATSSPERARENARAGEPPFFGEEEREYVRRLARAR</sequence>
<dbReference type="InterPro" id="IPR023210">
    <property type="entry name" value="NADP_OxRdtase_dom"/>
</dbReference>
<dbReference type="Gene3D" id="3.20.20.100">
    <property type="entry name" value="NADP-dependent oxidoreductase domain"/>
    <property type="match status" value="1"/>
</dbReference>
<name>A0A6J4R4J9_9ACTN</name>
<dbReference type="PANTHER" id="PTHR43312:SF1">
    <property type="entry name" value="NADP-DEPENDENT OXIDOREDUCTASE DOMAIN-CONTAINING PROTEIN"/>
    <property type="match status" value="1"/>
</dbReference>
<dbReference type="Pfam" id="PF00248">
    <property type="entry name" value="Aldo_ket_red"/>
    <property type="match status" value="1"/>
</dbReference>
<organism evidence="2">
    <name type="scientific">uncultured Rubrobacteraceae bacterium</name>
    <dbReference type="NCBI Taxonomy" id="349277"/>
    <lineage>
        <taxon>Bacteria</taxon>
        <taxon>Bacillati</taxon>
        <taxon>Actinomycetota</taxon>
        <taxon>Rubrobacteria</taxon>
        <taxon>Rubrobacterales</taxon>
        <taxon>Rubrobacteraceae</taxon>
        <taxon>environmental samples</taxon>
    </lineage>
</organism>
<dbReference type="EMBL" id="CADCVI010000018">
    <property type="protein sequence ID" value="CAA9457110.1"/>
    <property type="molecule type" value="Genomic_DNA"/>
</dbReference>
<dbReference type="InterPro" id="IPR036812">
    <property type="entry name" value="NAD(P)_OxRdtase_dom_sf"/>
</dbReference>
<dbReference type="InterPro" id="IPR053135">
    <property type="entry name" value="AKR2_Oxidoreductase"/>
</dbReference>
<dbReference type="PANTHER" id="PTHR43312">
    <property type="entry name" value="D-THREO-ALDOSE 1-DEHYDROGENASE"/>
    <property type="match status" value="1"/>
</dbReference>